<keyword evidence="2" id="KW-1185">Reference proteome</keyword>
<protein>
    <submittedName>
        <fullName evidence="1">Uncharacterized protein</fullName>
    </submittedName>
</protein>
<dbReference type="EMBL" id="CM042028">
    <property type="protein sequence ID" value="KAI3799702.1"/>
    <property type="molecule type" value="Genomic_DNA"/>
</dbReference>
<reference evidence="2" key="1">
    <citation type="journal article" date="2022" name="Mol. Ecol. Resour.">
        <title>The genomes of chicory, endive, great burdock and yacon provide insights into Asteraceae palaeo-polyploidization history and plant inulin production.</title>
        <authorList>
            <person name="Fan W."/>
            <person name="Wang S."/>
            <person name="Wang H."/>
            <person name="Wang A."/>
            <person name="Jiang F."/>
            <person name="Liu H."/>
            <person name="Zhao H."/>
            <person name="Xu D."/>
            <person name="Zhang Y."/>
        </authorList>
    </citation>
    <scope>NUCLEOTIDE SEQUENCE [LARGE SCALE GENOMIC DNA]</scope>
    <source>
        <strain evidence="2">cv. Yunnan</strain>
    </source>
</reference>
<dbReference type="Proteomes" id="UP001056120">
    <property type="component" value="Linkage Group LG11"/>
</dbReference>
<accession>A0ACB9HV45</accession>
<gene>
    <name evidence="1" type="ORF">L1987_35001</name>
</gene>
<name>A0ACB9HV45_9ASTR</name>
<sequence>MDSQSSFDDQYSLRFSVCSWETRNWKYDVYLNSKNERTCSHGKTFTDRLYTALTEADIHTFKPDELQLGVDDIPSDRLLKEIEESKISIVVFSKEFASCRFCLNKLVKIMDCRNTRRQLVLPVFHHVDPAHIRKQSGSFEAAFARHEKFLNLEKIQIWRSALTEAGNLAGWDIQDDTTSWFPLECLPPDFHPEKLISLDMQRSNLHILWRQTKFLGNLTTLDLRESKSLKTTLNFTGVPNLAELRLGGCEKLSRIHNSVGNLDKLVKLDLEECKSLKSLPNSMCHLKSLEELHLGKCAKLKGLPHELGNLKSLKSLDASHAGIKRLPHSFGCLNQLESLTLNGCKKLKNLPSSISSLTSVNILKLEGCSSLEKLPDQLGDWKGLTDIYASGTKIKQLPDSIGNLSDLRTLSLTNCCSLKSLPDSICKLKSLRILRLTDCLNLQELPEKLGDLNRLEDVGVSGTRITQLPDSIQHIPYLHTLLLNNCKQLKSVPGRKLGLSMIRVLALRDCNLSDNDIPNDIWELSALMVLDLSKNCFSCLPSGLGQLNNLQVLYTSECTSLQKLPNLSTLGVLKHVALGYCDKLVEIPGLENLCSLEQIYLNECSSLLTMIDDFFLQGYGQGLSDCRFYFSRRDIPDWFEFQGRGVSSHLFDTSLDVKVGSLHLIIWVDYVFGDAGDKFIRIDVHVNNKTSGVKWNCEILGRRQVSSCMIMGPIIGSGETFEVSFGLQEERDVKVEKFGVHLSSISNIRSSEIIII</sequence>
<proteinExistence type="predicted"/>
<reference evidence="1 2" key="2">
    <citation type="journal article" date="2022" name="Mol. Ecol. Resour.">
        <title>The genomes of chicory, endive, great burdock and yacon provide insights into Asteraceae paleo-polyploidization history and plant inulin production.</title>
        <authorList>
            <person name="Fan W."/>
            <person name="Wang S."/>
            <person name="Wang H."/>
            <person name="Wang A."/>
            <person name="Jiang F."/>
            <person name="Liu H."/>
            <person name="Zhao H."/>
            <person name="Xu D."/>
            <person name="Zhang Y."/>
        </authorList>
    </citation>
    <scope>NUCLEOTIDE SEQUENCE [LARGE SCALE GENOMIC DNA]</scope>
    <source>
        <strain evidence="2">cv. Yunnan</strain>
        <tissue evidence="1">Leaves</tissue>
    </source>
</reference>
<evidence type="ECO:0000313" key="2">
    <source>
        <dbReference type="Proteomes" id="UP001056120"/>
    </source>
</evidence>
<comment type="caution">
    <text evidence="1">The sequence shown here is derived from an EMBL/GenBank/DDBJ whole genome shotgun (WGS) entry which is preliminary data.</text>
</comment>
<organism evidence="1 2">
    <name type="scientific">Smallanthus sonchifolius</name>
    <dbReference type="NCBI Taxonomy" id="185202"/>
    <lineage>
        <taxon>Eukaryota</taxon>
        <taxon>Viridiplantae</taxon>
        <taxon>Streptophyta</taxon>
        <taxon>Embryophyta</taxon>
        <taxon>Tracheophyta</taxon>
        <taxon>Spermatophyta</taxon>
        <taxon>Magnoliopsida</taxon>
        <taxon>eudicotyledons</taxon>
        <taxon>Gunneridae</taxon>
        <taxon>Pentapetalae</taxon>
        <taxon>asterids</taxon>
        <taxon>campanulids</taxon>
        <taxon>Asterales</taxon>
        <taxon>Asteraceae</taxon>
        <taxon>Asteroideae</taxon>
        <taxon>Heliantheae alliance</taxon>
        <taxon>Millerieae</taxon>
        <taxon>Smallanthus</taxon>
    </lineage>
</organism>
<evidence type="ECO:0000313" key="1">
    <source>
        <dbReference type="EMBL" id="KAI3799702.1"/>
    </source>
</evidence>